<dbReference type="Pfam" id="PF18941">
    <property type="entry name" value="DUF5688"/>
    <property type="match status" value="1"/>
</dbReference>
<evidence type="ECO:0000313" key="2">
    <source>
        <dbReference type="Proteomes" id="UP000824024"/>
    </source>
</evidence>
<dbReference type="Proteomes" id="UP000824024">
    <property type="component" value="Unassembled WGS sequence"/>
</dbReference>
<comment type="caution">
    <text evidence="1">The sequence shown here is derived from an EMBL/GenBank/DDBJ whole genome shotgun (WGS) entry which is preliminary data.</text>
</comment>
<reference evidence="1" key="1">
    <citation type="journal article" date="2021" name="PeerJ">
        <title>Extensive microbial diversity within the chicken gut microbiome revealed by metagenomics and culture.</title>
        <authorList>
            <person name="Gilroy R."/>
            <person name="Ravi A."/>
            <person name="Getino M."/>
            <person name="Pursley I."/>
            <person name="Horton D.L."/>
            <person name="Alikhan N.F."/>
            <person name="Baker D."/>
            <person name="Gharbi K."/>
            <person name="Hall N."/>
            <person name="Watson M."/>
            <person name="Adriaenssens E.M."/>
            <person name="Foster-Nyarko E."/>
            <person name="Jarju S."/>
            <person name="Secka A."/>
            <person name="Antonio M."/>
            <person name="Oren A."/>
            <person name="Chaudhuri R.R."/>
            <person name="La Ragione R."/>
            <person name="Hildebrand F."/>
            <person name="Pallen M.J."/>
        </authorList>
    </citation>
    <scope>NUCLEOTIDE SEQUENCE</scope>
    <source>
        <strain evidence="1">CHK192-9172</strain>
    </source>
</reference>
<accession>A0A9D2IHB6</accession>
<sequence length="302" mass="34746">MSYEDFTQAFLKEIRRQAGEEYQVALQTIKKNNGVSRDAVSITRKDCKVAPLIYIGSFYERYQGGSSVVRLAACLLENYYEMDDSLLDINTDFFSDYENAKKHLYCKLVNIGMNREILREIPYRTYLDLAVVYYYMTASVGSGQATILINKNHLEMWGITGEELDRQAWENTVSDLKASLRPMGEILRECFLNADVDVAKTEDEAEYRIFPMYVLTNQKKTFGAICIRYPGMLKELSEKFGGDFYILPSSVHECILVPADETVSRDILKEMVTDINQTQVEPQEILANQAYLYSRTLNQIVF</sequence>
<name>A0A9D2IHB6_9FIRM</name>
<protein>
    <submittedName>
        <fullName evidence="1">Uncharacterized protein</fullName>
    </submittedName>
</protein>
<proteinExistence type="predicted"/>
<reference evidence="1" key="2">
    <citation type="submission" date="2021-04" db="EMBL/GenBank/DDBJ databases">
        <authorList>
            <person name="Gilroy R."/>
        </authorList>
    </citation>
    <scope>NUCLEOTIDE SEQUENCE</scope>
    <source>
        <strain evidence="1">CHK192-9172</strain>
    </source>
</reference>
<organism evidence="1 2">
    <name type="scientific">Candidatus Eubacterium avistercoris</name>
    <dbReference type="NCBI Taxonomy" id="2838567"/>
    <lineage>
        <taxon>Bacteria</taxon>
        <taxon>Bacillati</taxon>
        <taxon>Bacillota</taxon>
        <taxon>Clostridia</taxon>
        <taxon>Eubacteriales</taxon>
        <taxon>Eubacteriaceae</taxon>
        <taxon>Eubacterium</taxon>
    </lineage>
</organism>
<dbReference type="EMBL" id="DXCH01000313">
    <property type="protein sequence ID" value="HIZ08591.1"/>
    <property type="molecule type" value="Genomic_DNA"/>
</dbReference>
<dbReference type="AlphaFoldDB" id="A0A9D2IHB6"/>
<dbReference type="InterPro" id="IPR043743">
    <property type="entry name" value="DUF5688"/>
</dbReference>
<gene>
    <name evidence="1" type="ORF">IAA08_11740</name>
</gene>
<evidence type="ECO:0000313" key="1">
    <source>
        <dbReference type="EMBL" id="HIZ08591.1"/>
    </source>
</evidence>